<dbReference type="PANTHER" id="PTHR35089:SF1">
    <property type="entry name" value="CHAPERONE PROTEIN SKP"/>
    <property type="match status" value="1"/>
</dbReference>
<sequence>MKKTILLTLVTLIGMNAWAQKFAYVDTEYILNKIPSYKAAQEQLDKLSAQYQKEIEEKYAEVDKMYKDYQTEKVLLTEEMKQKREDDIIAAERKVKELQMKYFGREGMLFKKREELVKPIQDQVFNAIKEIAVEGGYAVIFDAAASPNMIYTNPRYDKSDEVLQRLGFK</sequence>
<dbReference type="RefSeq" id="WP_173072521.1">
    <property type="nucleotide sequence ID" value="NZ_CP041345.1"/>
</dbReference>
<accession>A0A7D4BYC2</accession>
<evidence type="ECO:0000313" key="5">
    <source>
        <dbReference type="EMBL" id="QKG79004.1"/>
    </source>
</evidence>
<dbReference type="GO" id="GO:0051082">
    <property type="term" value="F:unfolded protein binding"/>
    <property type="evidence" value="ECO:0007669"/>
    <property type="project" value="InterPro"/>
</dbReference>
<feature type="coiled-coil region" evidence="3">
    <location>
        <begin position="37"/>
        <end position="101"/>
    </location>
</feature>
<reference evidence="5 6" key="1">
    <citation type="submission" date="2019-07" db="EMBL/GenBank/DDBJ databases">
        <title>Thalassofilum flectens gen. nov., sp. nov., a novel moderate thermophilic anaerobe from a shallow sea hot spring in Kunashir Island (Russia), representing a new family in the order Bacteroidales, and proposal of Thalassofilacea fam. nov.</title>
        <authorList>
            <person name="Kochetkova T.V."/>
            <person name="Podosokorskaya O.A."/>
            <person name="Novikov A."/>
            <person name="Elcheninov A.G."/>
            <person name="Toshchakov S.V."/>
            <person name="Kublanov I.V."/>
        </authorList>
    </citation>
    <scope>NUCLEOTIDE SEQUENCE [LARGE SCALE GENOMIC DNA]</scope>
    <source>
        <strain evidence="5 6">38-H</strain>
    </source>
</reference>
<dbReference type="PANTHER" id="PTHR35089">
    <property type="entry name" value="CHAPERONE PROTEIN SKP"/>
    <property type="match status" value="1"/>
</dbReference>
<dbReference type="GO" id="GO:0050821">
    <property type="term" value="P:protein stabilization"/>
    <property type="evidence" value="ECO:0007669"/>
    <property type="project" value="TreeGrafter"/>
</dbReference>
<keyword evidence="6" id="KW-1185">Reference proteome</keyword>
<dbReference type="EMBL" id="CP041345">
    <property type="protein sequence ID" value="QKG79004.1"/>
    <property type="molecule type" value="Genomic_DNA"/>
</dbReference>
<dbReference type="InterPro" id="IPR005632">
    <property type="entry name" value="Chaperone_Skp"/>
</dbReference>
<organism evidence="5 6">
    <name type="scientific">Tenuifilum thalassicum</name>
    <dbReference type="NCBI Taxonomy" id="2590900"/>
    <lineage>
        <taxon>Bacteria</taxon>
        <taxon>Pseudomonadati</taxon>
        <taxon>Bacteroidota</taxon>
        <taxon>Bacteroidia</taxon>
        <taxon>Bacteroidales</taxon>
        <taxon>Tenuifilaceae</taxon>
        <taxon>Tenuifilum</taxon>
    </lineage>
</organism>
<gene>
    <name evidence="5" type="ORF">FHG85_01570</name>
</gene>
<proteinExistence type="inferred from homology"/>
<dbReference type="KEGG" id="ttz:FHG85_01570"/>
<name>A0A7D4BYC2_9BACT</name>
<dbReference type="SMART" id="SM00935">
    <property type="entry name" value="OmpH"/>
    <property type="match status" value="1"/>
</dbReference>
<dbReference type="Proteomes" id="UP000500961">
    <property type="component" value="Chromosome"/>
</dbReference>
<dbReference type="Pfam" id="PF03938">
    <property type="entry name" value="OmpH"/>
    <property type="match status" value="1"/>
</dbReference>
<evidence type="ECO:0000256" key="3">
    <source>
        <dbReference type="SAM" id="Coils"/>
    </source>
</evidence>
<dbReference type="Gene3D" id="3.30.910.20">
    <property type="entry name" value="Skp domain"/>
    <property type="match status" value="1"/>
</dbReference>
<protein>
    <submittedName>
        <fullName evidence="5">OmpH family outer membrane protein</fullName>
    </submittedName>
</protein>
<keyword evidence="2 4" id="KW-0732">Signal</keyword>
<feature type="signal peptide" evidence="4">
    <location>
        <begin position="1"/>
        <end position="19"/>
    </location>
</feature>
<keyword evidence="3" id="KW-0175">Coiled coil</keyword>
<feature type="chain" id="PRO_5029724316" evidence="4">
    <location>
        <begin position="20"/>
        <end position="169"/>
    </location>
</feature>
<comment type="similarity">
    <text evidence="1">Belongs to the Skp family.</text>
</comment>
<evidence type="ECO:0000256" key="1">
    <source>
        <dbReference type="ARBA" id="ARBA00009091"/>
    </source>
</evidence>
<dbReference type="GO" id="GO:0005829">
    <property type="term" value="C:cytosol"/>
    <property type="evidence" value="ECO:0007669"/>
    <property type="project" value="TreeGrafter"/>
</dbReference>
<dbReference type="AlphaFoldDB" id="A0A7D4BYC2"/>
<evidence type="ECO:0000256" key="4">
    <source>
        <dbReference type="SAM" id="SignalP"/>
    </source>
</evidence>
<evidence type="ECO:0000313" key="6">
    <source>
        <dbReference type="Proteomes" id="UP000500961"/>
    </source>
</evidence>
<dbReference type="SUPFAM" id="SSF111384">
    <property type="entry name" value="OmpH-like"/>
    <property type="match status" value="1"/>
</dbReference>
<dbReference type="InterPro" id="IPR024930">
    <property type="entry name" value="Skp_dom_sf"/>
</dbReference>
<evidence type="ECO:0000256" key="2">
    <source>
        <dbReference type="ARBA" id="ARBA00022729"/>
    </source>
</evidence>